<dbReference type="GO" id="GO:0009401">
    <property type="term" value="P:phosphoenolpyruvate-dependent sugar phosphotransferase system"/>
    <property type="evidence" value="ECO:0007669"/>
    <property type="project" value="InterPro"/>
</dbReference>
<name>A0A4S4C1T1_9BACI</name>
<dbReference type="InterPro" id="IPR002178">
    <property type="entry name" value="PTS_EIIA_type-2_dom"/>
</dbReference>
<dbReference type="SUPFAM" id="SSF46785">
    <property type="entry name" value="Winged helix' DNA-binding domain"/>
    <property type="match status" value="2"/>
</dbReference>
<evidence type="ECO:0000256" key="4">
    <source>
        <dbReference type="ARBA" id="ARBA00023159"/>
    </source>
</evidence>
<evidence type="ECO:0000256" key="3">
    <source>
        <dbReference type="ARBA" id="ARBA00023015"/>
    </source>
</evidence>
<keyword evidence="7" id="KW-1185">Reference proteome</keyword>
<dbReference type="InterPro" id="IPR007737">
    <property type="entry name" value="Mga_HTH"/>
</dbReference>
<keyword evidence="5" id="KW-0804">Transcription</keyword>
<dbReference type="Gene3D" id="3.40.50.2300">
    <property type="match status" value="1"/>
</dbReference>
<dbReference type="SUPFAM" id="SSF63520">
    <property type="entry name" value="PTS-regulatory domain, PRD"/>
    <property type="match status" value="2"/>
</dbReference>
<dbReference type="Pfam" id="PF08279">
    <property type="entry name" value="HTH_11"/>
    <property type="match status" value="1"/>
</dbReference>
<keyword evidence="1" id="KW-0808">Transferase</keyword>
<protein>
    <submittedName>
        <fullName evidence="6">Transcription antiterminator</fullName>
    </submittedName>
</protein>
<evidence type="ECO:0000256" key="5">
    <source>
        <dbReference type="ARBA" id="ARBA00023163"/>
    </source>
</evidence>
<evidence type="ECO:0000256" key="1">
    <source>
        <dbReference type="ARBA" id="ARBA00022679"/>
    </source>
</evidence>
<dbReference type="InterPro" id="IPR011608">
    <property type="entry name" value="PRD"/>
</dbReference>
<dbReference type="Pfam" id="PF00359">
    <property type="entry name" value="PTS_EIIA_2"/>
    <property type="match status" value="1"/>
</dbReference>
<dbReference type="Gene3D" id="1.10.10.10">
    <property type="entry name" value="Winged helix-like DNA-binding domain superfamily/Winged helix DNA-binding domain"/>
    <property type="match status" value="2"/>
</dbReference>
<evidence type="ECO:0000313" key="6">
    <source>
        <dbReference type="EMBL" id="THF81555.1"/>
    </source>
</evidence>
<dbReference type="PANTHER" id="PTHR30185:SF18">
    <property type="entry name" value="TRANSCRIPTIONAL REGULATOR MTLR"/>
    <property type="match status" value="1"/>
</dbReference>
<accession>A0A4S4C1T1</accession>
<comment type="caution">
    <text evidence="6">The sequence shown here is derived from an EMBL/GenBank/DDBJ whole genome shotgun (WGS) entry which is preliminary data.</text>
</comment>
<dbReference type="InterPro" id="IPR013196">
    <property type="entry name" value="HTH_11"/>
</dbReference>
<dbReference type="SUPFAM" id="SSF55804">
    <property type="entry name" value="Phoshotransferase/anion transport protein"/>
    <property type="match status" value="1"/>
</dbReference>
<keyword evidence="4" id="KW-0010">Activator</keyword>
<dbReference type="Gene3D" id="1.10.1790.10">
    <property type="entry name" value="PRD domain"/>
    <property type="match status" value="2"/>
</dbReference>
<dbReference type="InterPro" id="IPR036388">
    <property type="entry name" value="WH-like_DNA-bd_sf"/>
</dbReference>
<dbReference type="Pfam" id="PF00874">
    <property type="entry name" value="PRD"/>
    <property type="match status" value="2"/>
</dbReference>
<dbReference type="PROSITE" id="PS51372">
    <property type="entry name" value="PRD_2"/>
    <property type="match status" value="2"/>
</dbReference>
<evidence type="ECO:0000256" key="2">
    <source>
        <dbReference type="ARBA" id="ARBA00022737"/>
    </source>
</evidence>
<dbReference type="SUPFAM" id="SSF52794">
    <property type="entry name" value="PTS system IIB component-like"/>
    <property type="match status" value="1"/>
</dbReference>
<gene>
    <name evidence="6" type="ORF">E6W99_06540</name>
</gene>
<dbReference type="Gene3D" id="3.40.930.10">
    <property type="entry name" value="Mannitol-specific EII, Chain A"/>
    <property type="match status" value="1"/>
</dbReference>
<dbReference type="PROSITE" id="PS51099">
    <property type="entry name" value="PTS_EIIB_TYPE_2"/>
    <property type="match status" value="1"/>
</dbReference>
<dbReference type="InterPro" id="IPR016152">
    <property type="entry name" value="PTrfase/Anion_transptr"/>
</dbReference>
<keyword evidence="2" id="KW-0677">Repeat</keyword>
<dbReference type="GO" id="GO:0006355">
    <property type="term" value="P:regulation of DNA-templated transcription"/>
    <property type="evidence" value="ECO:0007669"/>
    <property type="project" value="InterPro"/>
</dbReference>
<evidence type="ECO:0000313" key="7">
    <source>
        <dbReference type="Proteomes" id="UP000310334"/>
    </source>
</evidence>
<dbReference type="InterPro" id="IPR036634">
    <property type="entry name" value="PRD_sf"/>
</dbReference>
<dbReference type="PANTHER" id="PTHR30185">
    <property type="entry name" value="CRYPTIC BETA-GLUCOSIDE BGL OPERON ANTITERMINATOR"/>
    <property type="match status" value="1"/>
</dbReference>
<proteinExistence type="predicted"/>
<dbReference type="Pfam" id="PF05043">
    <property type="entry name" value="Mga"/>
    <property type="match status" value="1"/>
</dbReference>
<dbReference type="CDD" id="cd05568">
    <property type="entry name" value="PTS_IIB_bgl_like"/>
    <property type="match status" value="1"/>
</dbReference>
<dbReference type="Proteomes" id="UP000310334">
    <property type="component" value="Unassembled WGS sequence"/>
</dbReference>
<dbReference type="AlphaFoldDB" id="A0A4S4C1T1"/>
<keyword evidence="3" id="KW-0805">Transcription regulation</keyword>
<dbReference type="InterPro" id="IPR050661">
    <property type="entry name" value="BglG_antiterminators"/>
</dbReference>
<reference evidence="6 7" key="1">
    <citation type="submission" date="2019-04" db="EMBL/GenBank/DDBJ databases">
        <title>Bacillus sediminilitoris sp. nov., isolated from a tidal flat sediment on the East China Sea.</title>
        <authorList>
            <person name="Wei Y."/>
            <person name="Mao H."/>
            <person name="Fang J."/>
        </authorList>
    </citation>
    <scope>NUCLEOTIDE SEQUENCE [LARGE SCALE GENOMIC DNA]</scope>
    <source>
        <strain evidence="6 7">DSL-17</strain>
    </source>
</reference>
<dbReference type="InterPro" id="IPR036095">
    <property type="entry name" value="PTS_EIIB-like_sf"/>
</dbReference>
<sequence>MIDMIVSARERLILHYLVDEANQEVTIKELAEQIDVSERTIHRDLKNIEPLLATFQLHLVKRAGIGIKIVGNEENFQQLRIAIQKQDYKEYTPDERMMVALCTLLDHHEPIKLLALANDLGVTTATISHDLDKLEPFVKEYGLTLIRKRGYGIELIGKEEAKRSAISSLITDQFDVPDFLKMVRESIERKSTNKIDSISERLLGLVQKEKLIIIENLINQINSRLPYPLADSSYVGLVVHLALAIERIGRGENITIKNEYLVQLKDSREFHFAQEIAQMLENTFQIDIPEEEIGYITMHLRGAKHRFEGKVDIQDENVEIAYLVQRLIEQVEEMTGDRLKDDASLSQGLLAHLQPAIFRIKQGMKITNPLLAEIKRDYQELFDVVAKAVEVTFPFDHVPNEEIGYLVLHFGAALHKRKGRTNLKALIICSSGIGTSKMLATQIKNQFPDIAELRNISAFELKDIDIETYDIILSTIPIEELSTDYLLVSPILTAHELEKIKDYIHKKGLTIANYSVNNDHQEKADMTLTYEEYKTFTRQSNRLIELLDTMEAFGIDQSFTIEKILKHVSKKLVANRLIDDGKKLVNALLKREHIGGLAIPQTKLALFHTRSDTVIRPSFHIIDLEKPMMLKAMDNEQSSVTRILVLLAPEQADSSQLELMSFISASIIESQASINIFESAAKNSLIQYISQKYFTNFVKNLRSE</sequence>
<organism evidence="6 7">
    <name type="scientific">Metabacillus sediminilitoris</name>
    <dbReference type="NCBI Taxonomy" id="2567941"/>
    <lineage>
        <taxon>Bacteria</taxon>
        <taxon>Bacillati</taxon>
        <taxon>Bacillota</taxon>
        <taxon>Bacilli</taxon>
        <taxon>Bacillales</taxon>
        <taxon>Bacillaceae</taxon>
        <taxon>Metabacillus</taxon>
    </lineage>
</organism>
<dbReference type="GO" id="GO:0008982">
    <property type="term" value="F:protein-N(PI)-phosphohistidine-sugar phosphotransferase activity"/>
    <property type="evidence" value="ECO:0007669"/>
    <property type="project" value="InterPro"/>
</dbReference>
<dbReference type="EMBL" id="SSNT01000004">
    <property type="protein sequence ID" value="THF81555.1"/>
    <property type="molecule type" value="Genomic_DNA"/>
</dbReference>
<dbReference type="InterPro" id="IPR036390">
    <property type="entry name" value="WH_DNA-bd_sf"/>
</dbReference>
<dbReference type="InterPro" id="IPR013011">
    <property type="entry name" value="PTS_EIIB_2"/>
</dbReference>
<dbReference type="PROSITE" id="PS51094">
    <property type="entry name" value="PTS_EIIA_TYPE_2"/>
    <property type="match status" value="1"/>
</dbReference>